<evidence type="ECO:0000256" key="4">
    <source>
        <dbReference type="ARBA" id="ARBA00022448"/>
    </source>
</evidence>
<keyword evidence="11 13" id="KW-0472">Membrane</keyword>
<keyword evidence="17" id="KW-1185">Reference proteome</keyword>
<dbReference type="NCBIfam" id="TIGR01352">
    <property type="entry name" value="tonB_Cterm"/>
    <property type="match status" value="1"/>
</dbReference>
<feature type="region of interest" description="Disordered" evidence="14">
    <location>
        <begin position="156"/>
        <end position="262"/>
    </location>
</feature>
<dbReference type="PROSITE" id="PS52015">
    <property type="entry name" value="TONB_CTD"/>
    <property type="match status" value="1"/>
</dbReference>
<evidence type="ECO:0000256" key="7">
    <source>
        <dbReference type="ARBA" id="ARBA00022692"/>
    </source>
</evidence>
<protein>
    <recommendedName>
        <fullName evidence="3 13">Protein TonB</fullName>
    </recommendedName>
</protein>
<dbReference type="InterPro" id="IPR037682">
    <property type="entry name" value="TonB_C"/>
</dbReference>
<evidence type="ECO:0000313" key="16">
    <source>
        <dbReference type="EMBL" id="SFZ78211.1"/>
    </source>
</evidence>
<proteinExistence type="inferred from homology"/>
<keyword evidence="4 13" id="KW-0813">Transport</keyword>
<evidence type="ECO:0000256" key="8">
    <source>
        <dbReference type="ARBA" id="ARBA00022737"/>
    </source>
</evidence>
<dbReference type="GO" id="GO:0030288">
    <property type="term" value="C:outer membrane-bounded periplasmic space"/>
    <property type="evidence" value="ECO:0007669"/>
    <property type="project" value="InterPro"/>
</dbReference>
<keyword evidence="8" id="KW-0677">Repeat</keyword>
<dbReference type="STRING" id="1121279.SAMN02745887_02854"/>
<dbReference type="GO" id="GO:0015891">
    <property type="term" value="P:siderophore transport"/>
    <property type="evidence" value="ECO:0007669"/>
    <property type="project" value="InterPro"/>
</dbReference>
<dbReference type="RefSeq" id="WP_072429348.1">
    <property type="nucleotide sequence ID" value="NZ_FPKR01000011.1"/>
</dbReference>
<dbReference type="Pfam" id="PF03544">
    <property type="entry name" value="TonB_C"/>
    <property type="match status" value="1"/>
</dbReference>
<dbReference type="InterPro" id="IPR003538">
    <property type="entry name" value="TonB"/>
</dbReference>
<evidence type="ECO:0000313" key="17">
    <source>
        <dbReference type="Proteomes" id="UP000186513"/>
    </source>
</evidence>
<sequence length="338" mass="34853">MSSPNLLAVYGRTSAGDGELAAPANGLSINQRKFLQWSDGQASVSSLAERLANGHEVETAKVVRDFERLEALGLISPIGAGVSAASATATQTNKSRKPLVFAGVGAVVLVGGLLAFANHKPEPTVAQQVAANSAQSAELAPEETEAQIFGVMPNPARWFSPGAKPEPKPAEPKPSEAKPVATLPAPNVAAAKPAAPVVDAKKPAAPAPAEKLAAPEPAAVNTPPAAAESKPSPAPVQLASAAPAAAPARPEPAAPNKKPVYRETPEFPREALREGIESGSVQARLSVNEAGKVTKVEIIEAKPRRVFDRAVIAALSRWRFQPAAAGFTVDTEVAFSEN</sequence>
<keyword evidence="9 13" id="KW-0653">Protein transport</keyword>
<dbReference type="InterPro" id="IPR051045">
    <property type="entry name" value="TonB-dependent_transducer"/>
</dbReference>
<name>A0A1K2HN94_9NEIS</name>
<dbReference type="GO" id="GO:0015031">
    <property type="term" value="P:protein transport"/>
    <property type="evidence" value="ECO:0007669"/>
    <property type="project" value="UniProtKB-UniRule"/>
</dbReference>
<dbReference type="Proteomes" id="UP000186513">
    <property type="component" value="Unassembled WGS sequence"/>
</dbReference>
<comment type="function">
    <text evidence="13">Interacts with outer membrane receptor proteins that carry out high-affinity binding and energy dependent uptake into the periplasmic space of specific substrates. It could act to transduce energy from the cytoplasmic membrane to specific energy-requiring processes in the outer membrane, resulting in the release into the periplasm of ligands bound by these outer membrane proteins.</text>
</comment>
<feature type="compositionally biased region" description="Basic and acidic residues" evidence="14">
    <location>
        <begin position="165"/>
        <end position="176"/>
    </location>
</feature>
<feature type="domain" description="TonB C-terminal" evidence="15">
    <location>
        <begin position="252"/>
        <end position="338"/>
    </location>
</feature>
<evidence type="ECO:0000256" key="2">
    <source>
        <dbReference type="ARBA" id="ARBA00006555"/>
    </source>
</evidence>
<dbReference type="SUPFAM" id="SSF74653">
    <property type="entry name" value="TolA/TonB C-terminal domain"/>
    <property type="match status" value="1"/>
</dbReference>
<dbReference type="Gene3D" id="3.30.2420.10">
    <property type="entry name" value="TonB"/>
    <property type="match status" value="1"/>
</dbReference>
<evidence type="ECO:0000256" key="10">
    <source>
        <dbReference type="ARBA" id="ARBA00022989"/>
    </source>
</evidence>
<keyword evidence="13" id="KW-0735">Signal-anchor</keyword>
<keyword evidence="5 13" id="KW-1003">Cell membrane</keyword>
<dbReference type="AlphaFoldDB" id="A0A1K2HN94"/>
<evidence type="ECO:0000256" key="5">
    <source>
        <dbReference type="ARBA" id="ARBA00022475"/>
    </source>
</evidence>
<dbReference type="GO" id="GO:0098797">
    <property type="term" value="C:plasma membrane protein complex"/>
    <property type="evidence" value="ECO:0007669"/>
    <property type="project" value="TreeGrafter"/>
</dbReference>
<comment type="subunit">
    <text evidence="12">Homodimer. Forms a complex with the accessory proteins ExbB and ExbD.</text>
</comment>
<dbReference type="GO" id="GO:0031992">
    <property type="term" value="F:energy transducer activity"/>
    <property type="evidence" value="ECO:0007669"/>
    <property type="project" value="InterPro"/>
</dbReference>
<comment type="similarity">
    <text evidence="2 13">Belongs to the TonB family.</text>
</comment>
<evidence type="ECO:0000256" key="11">
    <source>
        <dbReference type="ARBA" id="ARBA00023136"/>
    </source>
</evidence>
<evidence type="ECO:0000256" key="9">
    <source>
        <dbReference type="ARBA" id="ARBA00022927"/>
    </source>
</evidence>
<dbReference type="PANTHER" id="PTHR33446">
    <property type="entry name" value="PROTEIN TONB-RELATED"/>
    <property type="match status" value="1"/>
</dbReference>
<gene>
    <name evidence="16" type="ORF">SAMN02745887_02854</name>
</gene>
<keyword evidence="7 13" id="KW-0812">Transmembrane</keyword>
<dbReference type="PANTHER" id="PTHR33446:SF8">
    <property type="entry name" value="PROTEIN TONB"/>
    <property type="match status" value="1"/>
</dbReference>
<evidence type="ECO:0000256" key="3">
    <source>
        <dbReference type="ARBA" id="ARBA00022362"/>
    </source>
</evidence>
<dbReference type="PRINTS" id="PR01374">
    <property type="entry name" value="TONBPROTEIN"/>
</dbReference>
<evidence type="ECO:0000256" key="12">
    <source>
        <dbReference type="ARBA" id="ARBA00025849"/>
    </source>
</evidence>
<organism evidence="16 17">
    <name type="scientific">Chitinimonas taiwanensis DSM 18899</name>
    <dbReference type="NCBI Taxonomy" id="1121279"/>
    <lineage>
        <taxon>Bacteria</taxon>
        <taxon>Pseudomonadati</taxon>
        <taxon>Pseudomonadota</taxon>
        <taxon>Betaproteobacteria</taxon>
        <taxon>Neisseriales</taxon>
        <taxon>Chitinibacteraceae</taxon>
        <taxon>Chitinimonas</taxon>
    </lineage>
</organism>
<evidence type="ECO:0000256" key="6">
    <source>
        <dbReference type="ARBA" id="ARBA00022519"/>
    </source>
</evidence>
<feature type="transmembrane region" description="Helical" evidence="13">
    <location>
        <begin position="99"/>
        <end position="117"/>
    </location>
</feature>
<evidence type="ECO:0000259" key="15">
    <source>
        <dbReference type="PROSITE" id="PS52015"/>
    </source>
</evidence>
<evidence type="ECO:0000256" key="13">
    <source>
        <dbReference type="RuleBase" id="RU362123"/>
    </source>
</evidence>
<accession>A0A1K2HN94</accession>
<evidence type="ECO:0000256" key="1">
    <source>
        <dbReference type="ARBA" id="ARBA00004383"/>
    </source>
</evidence>
<keyword evidence="10 13" id="KW-1133">Transmembrane helix</keyword>
<evidence type="ECO:0000256" key="14">
    <source>
        <dbReference type="SAM" id="MobiDB-lite"/>
    </source>
</evidence>
<comment type="subcellular location">
    <subcellularLocation>
        <location evidence="1 13">Cell inner membrane</location>
        <topology evidence="1 13">Single-pass membrane protein</topology>
        <orientation evidence="1 13">Periplasmic side</orientation>
    </subcellularLocation>
</comment>
<dbReference type="InterPro" id="IPR006260">
    <property type="entry name" value="TonB/TolA_C"/>
</dbReference>
<feature type="compositionally biased region" description="Low complexity" evidence="14">
    <location>
        <begin position="184"/>
        <end position="248"/>
    </location>
</feature>
<dbReference type="GO" id="GO:0055085">
    <property type="term" value="P:transmembrane transport"/>
    <property type="evidence" value="ECO:0007669"/>
    <property type="project" value="InterPro"/>
</dbReference>
<dbReference type="EMBL" id="FPKR01000011">
    <property type="protein sequence ID" value="SFZ78211.1"/>
    <property type="molecule type" value="Genomic_DNA"/>
</dbReference>
<reference evidence="16 17" key="1">
    <citation type="submission" date="2016-11" db="EMBL/GenBank/DDBJ databases">
        <authorList>
            <person name="Jaros S."/>
            <person name="Januszkiewicz K."/>
            <person name="Wedrychowicz H."/>
        </authorList>
    </citation>
    <scope>NUCLEOTIDE SEQUENCE [LARGE SCALE GENOMIC DNA]</scope>
    <source>
        <strain evidence="16 17">DSM 18899</strain>
    </source>
</reference>
<keyword evidence="6 13" id="KW-0997">Cell inner membrane</keyword>